<proteinExistence type="inferred from homology"/>
<dbReference type="PANTHER" id="PTHR34031">
    <property type="entry name" value="CENTROSOMAL PROTEIN OF 162 KDA"/>
    <property type="match status" value="1"/>
</dbReference>
<dbReference type="GO" id="GO:0034451">
    <property type="term" value="C:centriolar satellite"/>
    <property type="evidence" value="ECO:0007669"/>
    <property type="project" value="TreeGrafter"/>
</dbReference>
<keyword evidence="11" id="KW-1185">Reference proteome</keyword>
<dbReference type="STRING" id="30732.ENSOMEP00000019387"/>
<name>A0A3B3CNG1_ORYME</name>
<dbReference type="PANTHER" id="PTHR34031:SF1">
    <property type="entry name" value="CENTROSOMAL PROTEIN OF 162 KDA"/>
    <property type="match status" value="1"/>
</dbReference>
<keyword evidence="8" id="KW-0206">Cytoskeleton</keyword>
<evidence type="ECO:0000256" key="3">
    <source>
        <dbReference type="ARBA" id="ARBA00021406"/>
    </source>
</evidence>
<evidence type="ECO:0000256" key="9">
    <source>
        <dbReference type="SAM" id="Coils"/>
    </source>
</evidence>
<keyword evidence="6" id="KW-0970">Cilium biogenesis/degradation</keyword>
<dbReference type="InterPro" id="IPR038774">
    <property type="entry name" value="CEP162-like"/>
</dbReference>
<evidence type="ECO:0000313" key="10">
    <source>
        <dbReference type="Ensembl" id="ENSOMEP00000019387.1"/>
    </source>
</evidence>
<comment type="subcellular location">
    <subcellularLocation>
        <location evidence="1">Cytoplasm</location>
        <location evidence="1">Cytoskeleton</location>
        <location evidence="1">Microtubule organizing center</location>
        <location evidence="1">Centrosome</location>
        <location evidence="1">Centriole</location>
    </subcellularLocation>
</comment>
<keyword evidence="5" id="KW-0493">Microtubule</keyword>
<evidence type="ECO:0000256" key="6">
    <source>
        <dbReference type="ARBA" id="ARBA00022794"/>
    </source>
</evidence>
<feature type="coiled-coil region" evidence="9">
    <location>
        <begin position="219"/>
        <end position="246"/>
    </location>
</feature>
<keyword evidence="4" id="KW-0963">Cytoplasm</keyword>
<evidence type="ECO:0000256" key="7">
    <source>
        <dbReference type="ARBA" id="ARBA00023054"/>
    </source>
</evidence>
<evidence type="ECO:0000256" key="1">
    <source>
        <dbReference type="ARBA" id="ARBA00004114"/>
    </source>
</evidence>
<evidence type="ECO:0000256" key="4">
    <source>
        <dbReference type="ARBA" id="ARBA00022490"/>
    </source>
</evidence>
<reference evidence="10" key="1">
    <citation type="submission" date="2025-08" db="UniProtKB">
        <authorList>
            <consortium name="Ensembl"/>
        </authorList>
    </citation>
    <scope>IDENTIFICATION</scope>
</reference>
<feature type="coiled-coil region" evidence="9">
    <location>
        <begin position="27"/>
        <end position="168"/>
    </location>
</feature>
<evidence type="ECO:0000256" key="8">
    <source>
        <dbReference type="ARBA" id="ARBA00023212"/>
    </source>
</evidence>
<evidence type="ECO:0000256" key="5">
    <source>
        <dbReference type="ARBA" id="ARBA00022701"/>
    </source>
</evidence>
<dbReference type="Proteomes" id="UP000261560">
    <property type="component" value="Unplaced"/>
</dbReference>
<dbReference type="AlphaFoldDB" id="A0A3B3CNG1"/>
<dbReference type="GO" id="GO:0005879">
    <property type="term" value="C:axonemal microtubule"/>
    <property type="evidence" value="ECO:0007669"/>
    <property type="project" value="TreeGrafter"/>
</dbReference>
<protein>
    <recommendedName>
        <fullName evidence="3">Centrosomal protein of 162 kDa</fullName>
    </recommendedName>
</protein>
<comment type="similarity">
    <text evidence="2">Belongs to the CEP162 family.</text>
</comment>
<dbReference type="GeneTree" id="ENSGT00940000170371"/>
<reference evidence="10" key="2">
    <citation type="submission" date="2025-09" db="UniProtKB">
        <authorList>
            <consortium name="Ensembl"/>
        </authorList>
    </citation>
    <scope>IDENTIFICATION</scope>
</reference>
<dbReference type="Ensembl" id="ENSOMET00000028628.1">
    <property type="protein sequence ID" value="ENSOMEP00000019387.1"/>
    <property type="gene ID" value="ENSOMEG00000000807.1"/>
</dbReference>
<dbReference type="GO" id="GO:0005814">
    <property type="term" value="C:centriole"/>
    <property type="evidence" value="ECO:0007669"/>
    <property type="project" value="UniProtKB-SubCell"/>
</dbReference>
<dbReference type="OMA" id="AFTGSHI"/>
<evidence type="ECO:0000313" key="11">
    <source>
        <dbReference type="Proteomes" id="UP000261560"/>
    </source>
</evidence>
<dbReference type="GO" id="GO:0060271">
    <property type="term" value="P:cilium assembly"/>
    <property type="evidence" value="ECO:0007669"/>
    <property type="project" value="TreeGrafter"/>
</dbReference>
<keyword evidence="7 9" id="KW-0175">Coiled coil</keyword>
<accession>A0A3B3CNG1</accession>
<dbReference type="GO" id="GO:0005654">
    <property type="term" value="C:nucleoplasm"/>
    <property type="evidence" value="ECO:0007669"/>
    <property type="project" value="TreeGrafter"/>
</dbReference>
<organism evidence="10 11">
    <name type="scientific">Oryzias melastigma</name>
    <name type="common">Marine medaka</name>
    <dbReference type="NCBI Taxonomy" id="30732"/>
    <lineage>
        <taxon>Eukaryota</taxon>
        <taxon>Metazoa</taxon>
        <taxon>Chordata</taxon>
        <taxon>Craniata</taxon>
        <taxon>Vertebrata</taxon>
        <taxon>Euteleostomi</taxon>
        <taxon>Actinopterygii</taxon>
        <taxon>Neopterygii</taxon>
        <taxon>Teleostei</taxon>
        <taxon>Neoteleostei</taxon>
        <taxon>Acanthomorphata</taxon>
        <taxon>Ovalentaria</taxon>
        <taxon>Atherinomorphae</taxon>
        <taxon>Beloniformes</taxon>
        <taxon>Adrianichthyidae</taxon>
        <taxon>Oryziinae</taxon>
        <taxon>Oryzias</taxon>
    </lineage>
</organism>
<evidence type="ECO:0000256" key="2">
    <source>
        <dbReference type="ARBA" id="ARBA00009485"/>
    </source>
</evidence>
<dbReference type="PaxDb" id="30732-ENSOMEP00000019387"/>
<sequence>MEQTLRGKNPNVVPAVIHAGPTSSRVNALLERRVQRLEAELESQNEEAKQSLHGRHEQQISALEQQLEQKQQVKPEDSGMADCQALEEKLNRIRQYHQEKEKSLLQQVKTLQQQLETKVNRHPRHAEAAYGLRIERLNQELATKTRSIQELNRTVKRLQRERRNMSVSEPCITGTKQQYCCHRTHHSAPAEDCSAGVTTFLPAQYEKAYQPAVFTGSHISEVLQENKDLKQSIELLRLHNEEEKAALKADAFQAKEELLRYVLEEQLTSLKTEHHRVLVHMRTTALEHSSSKVTELTNRLRTREVRADSQVAELQKSKEALAVSKSREDVLQMQVAGLLQELKKAREVQGPEAKLLSNLEKKILHIELRHELREKELHQFTRGVCQTSADQHTEEKRWKYLVLNKNREMETFRLELDSILDTLRCLQRQRMPPTPLTPLAFAQEHQNWQVHH</sequence>